<dbReference type="Proteomes" id="UP001064048">
    <property type="component" value="Chromosome 2"/>
</dbReference>
<evidence type="ECO:0000313" key="1">
    <source>
        <dbReference type="EMBL" id="KAI8440037.1"/>
    </source>
</evidence>
<evidence type="ECO:0000313" key="2">
    <source>
        <dbReference type="Proteomes" id="UP001064048"/>
    </source>
</evidence>
<comment type="caution">
    <text evidence="1">The sequence shown here is derived from an EMBL/GenBank/DDBJ whole genome shotgun (WGS) entry which is preliminary data.</text>
</comment>
<reference evidence="1 2" key="1">
    <citation type="journal article" date="2022" name="Genome Biol. Evol.">
        <title>The Spruce Budworm Genome: Reconstructing the Evolutionary History of Antifreeze Proteins.</title>
        <authorList>
            <person name="Beliveau C."/>
            <person name="Gagne P."/>
            <person name="Picq S."/>
            <person name="Vernygora O."/>
            <person name="Keeling C.I."/>
            <person name="Pinkney K."/>
            <person name="Doucet D."/>
            <person name="Wen F."/>
            <person name="Johnston J.S."/>
            <person name="Maaroufi H."/>
            <person name="Boyle B."/>
            <person name="Laroche J."/>
            <person name="Dewar K."/>
            <person name="Juretic N."/>
            <person name="Blackburn G."/>
            <person name="Nisole A."/>
            <person name="Brunet B."/>
            <person name="Brandao M."/>
            <person name="Lumley L."/>
            <person name="Duan J."/>
            <person name="Quan G."/>
            <person name="Lucarotti C.J."/>
            <person name="Roe A.D."/>
            <person name="Sperling F.A.H."/>
            <person name="Levesque R.C."/>
            <person name="Cusson M."/>
        </authorList>
    </citation>
    <scope>NUCLEOTIDE SEQUENCE [LARGE SCALE GENOMIC DNA]</scope>
    <source>
        <strain evidence="1">Glfc:IPQL:Cfum</strain>
    </source>
</reference>
<proteinExistence type="predicted"/>
<dbReference type="EMBL" id="CM046102">
    <property type="protein sequence ID" value="KAI8440037.1"/>
    <property type="molecule type" value="Genomic_DNA"/>
</dbReference>
<organism evidence="1 2">
    <name type="scientific">Choristoneura fumiferana</name>
    <name type="common">Spruce budworm moth</name>
    <name type="synonym">Archips fumiferana</name>
    <dbReference type="NCBI Taxonomy" id="7141"/>
    <lineage>
        <taxon>Eukaryota</taxon>
        <taxon>Metazoa</taxon>
        <taxon>Ecdysozoa</taxon>
        <taxon>Arthropoda</taxon>
        <taxon>Hexapoda</taxon>
        <taxon>Insecta</taxon>
        <taxon>Pterygota</taxon>
        <taxon>Neoptera</taxon>
        <taxon>Endopterygota</taxon>
        <taxon>Lepidoptera</taxon>
        <taxon>Glossata</taxon>
        <taxon>Ditrysia</taxon>
        <taxon>Tortricoidea</taxon>
        <taxon>Tortricidae</taxon>
        <taxon>Tortricinae</taxon>
        <taxon>Choristoneura</taxon>
    </lineage>
</organism>
<gene>
    <name evidence="1" type="ORF">MSG28_001470</name>
</gene>
<keyword evidence="2" id="KW-1185">Reference proteome</keyword>
<accession>A0ACC0KUS1</accession>
<protein>
    <submittedName>
        <fullName evidence="1">Uncharacterized protein</fullName>
    </submittedName>
</protein>
<sequence length="471" mass="53657">MILILLLLIFLLCLIGSWIYLLRDSKSYNIPGPMPLPIIGNGNLFLVDSSGNNIKYRNDNKRKILLFLTTLAGRWASYFDSFLPVFLKNEKILSEQLKRRADGSLIELFPIFALAALDNIAESIMGVSFEAQKDRESKYVKAIDDDVLFALTPYKRLQDKALAVLHNHTKDVIEMRRQQLKNTSANKLNQNSEIGMKNKHAFLDLLLLAEVEGHGLDIESIRDEVETFMFEGHDTTASGLVYGLYCIAKHPEVQRKILEEQMEILGDDLERDPTFSELQQMKYLECVIKESLRLYPSVPIIERLITRDVGQKFAMLELKVTLAALVRRFKILPGKREPQPCGDLILRSQNGVQRKGYKLRNKHFMYDVGGDMPNMWLRNSAKLYDPQNDGRVDVDDAADALGPRCPPTIDEVEHSAAFEIACSAPMEPNDEKLTIDEFYNTLLTHRNVIASHSVYAVNMERLAVILNHPSY</sequence>
<name>A0ACC0KUS1_CHOFU</name>